<keyword evidence="2" id="KW-0472">Membrane</keyword>
<keyword evidence="2" id="KW-0812">Transmembrane</keyword>
<dbReference type="Gene3D" id="3.30.70.1230">
    <property type="entry name" value="Nucleotide cyclase"/>
    <property type="match status" value="1"/>
</dbReference>
<dbReference type="InterPro" id="IPR029787">
    <property type="entry name" value="Nucleotide_cyclase"/>
</dbReference>
<dbReference type="EMBL" id="BLLF01002838">
    <property type="protein sequence ID" value="GFH25520.1"/>
    <property type="molecule type" value="Genomic_DNA"/>
</dbReference>
<dbReference type="PANTHER" id="PTHR43081">
    <property type="entry name" value="ADENYLATE CYCLASE, TERMINAL-DIFFERENTIATION SPECIFIC-RELATED"/>
    <property type="match status" value="1"/>
</dbReference>
<organism evidence="3 4">
    <name type="scientific">Haematococcus lacustris</name>
    <name type="common">Green alga</name>
    <name type="synonym">Haematococcus pluvialis</name>
    <dbReference type="NCBI Taxonomy" id="44745"/>
    <lineage>
        <taxon>Eukaryota</taxon>
        <taxon>Viridiplantae</taxon>
        <taxon>Chlorophyta</taxon>
        <taxon>core chlorophytes</taxon>
        <taxon>Chlorophyceae</taxon>
        <taxon>CS clade</taxon>
        <taxon>Chlamydomonadales</taxon>
        <taxon>Haematococcaceae</taxon>
        <taxon>Haematococcus</taxon>
    </lineage>
</organism>
<proteinExistence type="predicted"/>
<feature type="compositionally biased region" description="Pro residues" evidence="1">
    <location>
        <begin position="164"/>
        <end position="178"/>
    </location>
</feature>
<sequence>MDGCHSTHKLMHSLHSFQPVYEYMEVSYLRTPYSLDAPFRASALLVYKPGDPLAEPGAAAWKGMGYNYADVQSYAHALSSILALPYTAMDFRVADELKPLSYTQSALLALIGCSNPLVPRSAGIPADFAAAMTSMTSGLRAVRDSLGAAAFREQLWGTTGFVPPGLPPPPTPPSPSPPLAGGSALSTPLLATAIAVPVGVCLVVMVLLLVIITHLRRHAKLPRSLMGHVLPPAAGDKATLVITDVQGSSKLWETLPAGVMEASMKLHDELVSRQMMQTRRLAVVNLGYEWATEGDSFLLCFHSPEAAVTFATQLQGMHTGLAADEVLVQSRMGVSLTTYGGAALVLAKAVQACAHGGQVVVSSATFLKVCIILL</sequence>
<reference evidence="3 4" key="1">
    <citation type="submission" date="2020-02" db="EMBL/GenBank/DDBJ databases">
        <title>Draft genome sequence of Haematococcus lacustris strain NIES-144.</title>
        <authorList>
            <person name="Morimoto D."/>
            <person name="Nakagawa S."/>
            <person name="Yoshida T."/>
            <person name="Sawayama S."/>
        </authorList>
    </citation>
    <scope>NUCLEOTIDE SEQUENCE [LARGE SCALE GENOMIC DNA]</scope>
    <source>
        <strain evidence="3 4">NIES-144</strain>
    </source>
</reference>
<gene>
    <name evidence="3" type="ORF">HaLaN_23499</name>
</gene>
<dbReference type="AlphaFoldDB" id="A0A699ZWF5"/>
<dbReference type="InterPro" id="IPR050697">
    <property type="entry name" value="Adenylyl/Guanylyl_Cyclase_3/4"/>
</dbReference>
<evidence type="ECO:0000256" key="1">
    <source>
        <dbReference type="SAM" id="MobiDB-lite"/>
    </source>
</evidence>
<evidence type="ECO:0000256" key="2">
    <source>
        <dbReference type="SAM" id="Phobius"/>
    </source>
</evidence>
<comment type="caution">
    <text evidence="3">The sequence shown here is derived from an EMBL/GenBank/DDBJ whole genome shotgun (WGS) entry which is preliminary data.</text>
</comment>
<feature type="transmembrane region" description="Helical" evidence="2">
    <location>
        <begin position="189"/>
        <end position="215"/>
    </location>
</feature>
<keyword evidence="2" id="KW-1133">Transmembrane helix</keyword>
<dbReference type="SUPFAM" id="SSF55073">
    <property type="entry name" value="Nucleotide cyclase"/>
    <property type="match status" value="1"/>
</dbReference>
<evidence type="ECO:0000313" key="3">
    <source>
        <dbReference type="EMBL" id="GFH25520.1"/>
    </source>
</evidence>
<protein>
    <submittedName>
        <fullName evidence="3">Guanylate cyclase domain-containing protein</fullName>
    </submittedName>
</protein>
<keyword evidence="4" id="KW-1185">Reference proteome</keyword>
<evidence type="ECO:0000313" key="4">
    <source>
        <dbReference type="Proteomes" id="UP000485058"/>
    </source>
</evidence>
<feature type="region of interest" description="Disordered" evidence="1">
    <location>
        <begin position="162"/>
        <end position="181"/>
    </location>
</feature>
<dbReference type="PANTHER" id="PTHR43081:SF1">
    <property type="entry name" value="ADENYLATE CYCLASE, TERMINAL-DIFFERENTIATION SPECIFIC"/>
    <property type="match status" value="1"/>
</dbReference>
<name>A0A699ZWF5_HAELA</name>
<accession>A0A699ZWF5</accession>
<dbReference type="Proteomes" id="UP000485058">
    <property type="component" value="Unassembled WGS sequence"/>
</dbReference>